<name>M7ZL92_TRIUA</name>
<dbReference type="AlphaFoldDB" id="M7ZL92"/>
<evidence type="ECO:0000313" key="1">
    <source>
        <dbReference type="EMBL" id="EMS63998.1"/>
    </source>
</evidence>
<accession>M7ZL92</accession>
<dbReference type="EMBL" id="KD061657">
    <property type="protein sequence ID" value="EMS63998.1"/>
    <property type="molecule type" value="Genomic_DNA"/>
</dbReference>
<protein>
    <submittedName>
        <fullName evidence="1">Uncharacterized protein</fullName>
    </submittedName>
</protein>
<proteinExistence type="predicted"/>
<gene>
    <name evidence="1" type="ORF">TRIUR3_02045</name>
</gene>
<reference evidence="1" key="1">
    <citation type="journal article" date="2013" name="Nature">
        <title>Draft genome of the wheat A-genome progenitor Triticum urartu.</title>
        <authorList>
            <person name="Ling H.Q."/>
            <person name="Zhao S."/>
            <person name="Liu D."/>
            <person name="Wang J."/>
            <person name="Sun H."/>
            <person name="Zhang C."/>
            <person name="Fan H."/>
            <person name="Li D."/>
            <person name="Dong L."/>
            <person name="Tao Y."/>
            <person name="Gao C."/>
            <person name="Wu H."/>
            <person name="Li Y."/>
            <person name="Cui Y."/>
            <person name="Guo X."/>
            <person name="Zheng S."/>
            <person name="Wang B."/>
            <person name="Yu K."/>
            <person name="Liang Q."/>
            <person name="Yang W."/>
            <person name="Lou X."/>
            <person name="Chen J."/>
            <person name="Feng M."/>
            <person name="Jian J."/>
            <person name="Zhang X."/>
            <person name="Luo G."/>
            <person name="Jiang Y."/>
            <person name="Liu J."/>
            <person name="Wang Z."/>
            <person name="Sha Y."/>
            <person name="Zhang B."/>
            <person name="Wu H."/>
            <person name="Tang D."/>
            <person name="Shen Q."/>
            <person name="Xue P."/>
            <person name="Zou S."/>
            <person name="Wang X."/>
            <person name="Liu X."/>
            <person name="Wang F."/>
            <person name="Yang Y."/>
            <person name="An X."/>
            <person name="Dong Z."/>
            <person name="Zhang K."/>
            <person name="Zhang X."/>
            <person name="Luo M.C."/>
            <person name="Dvorak J."/>
            <person name="Tong Y."/>
            <person name="Wang J."/>
            <person name="Yang H."/>
            <person name="Li Z."/>
            <person name="Wang D."/>
            <person name="Zhang A."/>
            <person name="Wang J."/>
        </authorList>
    </citation>
    <scope>NUCLEOTIDE SEQUENCE</scope>
</reference>
<organism evidence="1">
    <name type="scientific">Triticum urartu</name>
    <name type="common">Red wild einkorn</name>
    <name type="synonym">Crithodium urartu</name>
    <dbReference type="NCBI Taxonomy" id="4572"/>
    <lineage>
        <taxon>Eukaryota</taxon>
        <taxon>Viridiplantae</taxon>
        <taxon>Streptophyta</taxon>
        <taxon>Embryophyta</taxon>
        <taxon>Tracheophyta</taxon>
        <taxon>Spermatophyta</taxon>
        <taxon>Magnoliopsida</taxon>
        <taxon>Liliopsida</taxon>
        <taxon>Poales</taxon>
        <taxon>Poaceae</taxon>
        <taxon>BOP clade</taxon>
        <taxon>Pooideae</taxon>
        <taxon>Triticodae</taxon>
        <taxon>Triticeae</taxon>
        <taxon>Triticinae</taxon>
        <taxon>Triticum</taxon>
    </lineage>
</organism>
<sequence>MTKVISELEAEMAERSSSRLWIQGLSAHGMEVLRMEAGEGALREVIYVLLDQGAATTVIRLAHIHALLGFSRSPGSCPHEAIIELSKSTASPDKSIIDR</sequence>